<feature type="compositionally biased region" description="Basic residues" evidence="1">
    <location>
        <begin position="1"/>
        <end position="14"/>
    </location>
</feature>
<evidence type="ECO:0000256" key="1">
    <source>
        <dbReference type="SAM" id="MobiDB-lite"/>
    </source>
</evidence>
<evidence type="ECO:0000313" key="3">
    <source>
        <dbReference type="EMBL" id="AYO42974.1"/>
    </source>
</evidence>
<dbReference type="VEuPathDB" id="FungiDB:DNF11_2024"/>
<evidence type="ECO:0000259" key="2">
    <source>
        <dbReference type="Pfam" id="PF10180"/>
    </source>
</evidence>
<feature type="compositionally biased region" description="Basic residues" evidence="1">
    <location>
        <begin position="81"/>
        <end position="93"/>
    </location>
</feature>
<dbReference type="AlphaFoldDB" id="A0A3G2S4M2"/>
<protein>
    <recommendedName>
        <fullName evidence="2">WKF domain-containing protein</fullName>
    </recommendedName>
</protein>
<dbReference type="EMBL" id="CP033150">
    <property type="protein sequence ID" value="AYO42974.1"/>
    <property type="molecule type" value="Genomic_DNA"/>
</dbReference>
<dbReference type="Proteomes" id="UP000269793">
    <property type="component" value="Chromosome III"/>
</dbReference>
<name>A0A3G2S4M2_MALR7</name>
<feature type="region of interest" description="Disordered" evidence="1">
    <location>
        <begin position="219"/>
        <end position="240"/>
    </location>
</feature>
<dbReference type="PANTHER" id="PTHR22306">
    <property type="entry name" value="CHROMOSOME 7 OPEN READING FRAME 50"/>
    <property type="match status" value="1"/>
</dbReference>
<keyword evidence="4" id="KW-1185">Reference proteome</keyword>
<reference evidence="3 4" key="1">
    <citation type="submission" date="2018-10" db="EMBL/GenBank/DDBJ databases">
        <title>Complete genome sequence of Malassezia restricta CBS 7877.</title>
        <authorList>
            <person name="Morand S.C."/>
            <person name="Bertignac M."/>
            <person name="Iltis A."/>
            <person name="Kolder I."/>
            <person name="Pirovano W."/>
            <person name="Jourdain R."/>
            <person name="Clavaud C."/>
        </authorList>
    </citation>
    <scope>NUCLEOTIDE SEQUENCE [LARGE SCALE GENOMIC DNA]</scope>
    <source>
        <strain evidence="3 4">CBS 7877</strain>
    </source>
</reference>
<gene>
    <name evidence="3" type="ORF">DNF11_2024</name>
</gene>
<dbReference type="PANTHER" id="PTHR22306:SF2">
    <property type="entry name" value="CHROMOSOME 7 OPEN READING FRAME 50"/>
    <property type="match status" value="1"/>
</dbReference>
<organism evidence="3 4">
    <name type="scientific">Malassezia restricta (strain ATCC 96810 / NBRC 103918 / CBS 7877)</name>
    <name type="common">Seborrheic dermatitis infection agent</name>
    <dbReference type="NCBI Taxonomy" id="425264"/>
    <lineage>
        <taxon>Eukaryota</taxon>
        <taxon>Fungi</taxon>
        <taxon>Dikarya</taxon>
        <taxon>Basidiomycota</taxon>
        <taxon>Ustilaginomycotina</taxon>
        <taxon>Malasseziomycetes</taxon>
        <taxon>Malasseziales</taxon>
        <taxon>Malasseziaceae</taxon>
        <taxon>Malassezia</taxon>
    </lineage>
</organism>
<dbReference type="InterPro" id="IPR019327">
    <property type="entry name" value="WKF"/>
</dbReference>
<feature type="domain" description="WKF" evidence="2">
    <location>
        <begin position="117"/>
        <end position="143"/>
    </location>
</feature>
<dbReference type="STRING" id="425264.A0A3G2S4M2"/>
<feature type="region of interest" description="Disordered" evidence="1">
    <location>
        <begin position="1"/>
        <end position="109"/>
    </location>
</feature>
<evidence type="ECO:0000313" key="4">
    <source>
        <dbReference type="Proteomes" id="UP000269793"/>
    </source>
</evidence>
<proteinExistence type="predicted"/>
<dbReference type="Pfam" id="PF10180">
    <property type="entry name" value="WKF"/>
    <property type="match status" value="1"/>
</dbReference>
<feature type="compositionally biased region" description="Basic and acidic residues" evidence="1">
    <location>
        <begin position="24"/>
        <end position="45"/>
    </location>
</feature>
<accession>A0A3G2S4M2</accession>
<dbReference type="OrthoDB" id="10261563at2759"/>
<sequence length="273" mass="30616">MAKRLRKRTSKKARPSQAIEQDDDRGREHVNEKTALEQPEIRKESSVQASEPSREPQQEAVPQHGTTSQDTPIHESSDASKKRKRSRKRKRSNVPHPGPDPEGMEELSEPAKKAIAYTQQYLCDKDAWKFSKQRQNWLLRHMMWSPQLYEIGQELSGASQAHVEESMRPLIPPTLPLPDPGSWISDEHVSVVAAYLASIMGLAKQRMVESLQAAAQATAAPSLDMAPPAEGDQEVGETQEAASRISSLVASWQELRKVRASQFLEWIQALDQA</sequence>